<evidence type="ECO:0000256" key="1">
    <source>
        <dbReference type="SAM" id="Phobius"/>
    </source>
</evidence>
<dbReference type="RefSeq" id="WP_193952735.1">
    <property type="nucleotide sequence ID" value="NZ_JADEYS010000006.1"/>
</dbReference>
<reference evidence="2" key="1">
    <citation type="submission" date="2020-10" db="EMBL/GenBank/DDBJ databases">
        <title>Bacterium isolated from coastal waters sediment.</title>
        <authorList>
            <person name="Chen R.-J."/>
            <person name="Lu D.-C."/>
            <person name="Zhu K.-L."/>
            <person name="Du Z.-J."/>
        </authorList>
    </citation>
    <scope>NUCLEOTIDE SEQUENCE</scope>
    <source>
        <strain evidence="2">N1Y112</strain>
    </source>
</reference>
<evidence type="ECO:0000313" key="2">
    <source>
        <dbReference type="EMBL" id="MBE9397191.1"/>
    </source>
</evidence>
<evidence type="ECO:0000313" key="3">
    <source>
        <dbReference type="Proteomes" id="UP000640333"/>
    </source>
</evidence>
<protein>
    <submittedName>
        <fullName evidence="2">Uncharacterized protein</fullName>
    </submittedName>
</protein>
<accession>A0A8J7FCJ1</accession>
<keyword evidence="3" id="KW-1185">Reference proteome</keyword>
<keyword evidence="1" id="KW-0472">Membrane</keyword>
<organism evidence="2 3">
    <name type="scientific">Pontibacterium sinense</name>
    <dbReference type="NCBI Taxonomy" id="2781979"/>
    <lineage>
        <taxon>Bacteria</taxon>
        <taxon>Pseudomonadati</taxon>
        <taxon>Pseudomonadota</taxon>
        <taxon>Gammaproteobacteria</taxon>
        <taxon>Oceanospirillales</taxon>
        <taxon>Oceanospirillaceae</taxon>
        <taxon>Pontibacterium</taxon>
    </lineage>
</organism>
<dbReference type="Proteomes" id="UP000640333">
    <property type="component" value="Unassembled WGS sequence"/>
</dbReference>
<keyword evidence="1" id="KW-1133">Transmembrane helix</keyword>
<keyword evidence="1" id="KW-0812">Transmembrane</keyword>
<proteinExistence type="predicted"/>
<dbReference type="AlphaFoldDB" id="A0A8J7FCJ1"/>
<comment type="caution">
    <text evidence="2">The sequence shown here is derived from an EMBL/GenBank/DDBJ whole genome shotgun (WGS) entry which is preliminary data.</text>
</comment>
<sequence length="82" mass="9320">MDATAIVIIVVSTALAIIFKLVLFKKIRNWMDQDLIKGLAGDDSDKLQFLQNKLEGLKSDGVPRKLYQEHLTNDANEFEQSR</sequence>
<gene>
    <name evidence="2" type="ORF">IOQ59_07960</name>
</gene>
<feature type="transmembrane region" description="Helical" evidence="1">
    <location>
        <begin position="6"/>
        <end position="23"/>
    </location>
</feature>
<name>A0A8J7FCJ1_9GAMM</name>
<dbReference type="EMBL" id="JADEYS010000006">
    <property type="protein sequence ID" value="MBE9397191.1"/>
    <property type="molecule type" value="Genomic_DNA"/>
</dbReference>